<sequence length="24" mass="2510">MSCDLVPVGNADSEAEATLRAMND</sequence>
<organism evidence="1">
    <name type="scientific">Rhizophora mucronata</name>
    <name type="common">Asiatic mangrove</name>
    <dbReference type="NCBI Taxonomy" id="61149"/>
    <lineage>
        <taxon>Eukaryota</taxon>
        <taxon>Viridiplantae</taxon>
        <taxon>Streptophyta</taxon>
        <taxon>Embryophyta</taxon>
        <taxon>Tracheophyta</taxon>
        <taxon>Spermatophyta</taxon>
        <taxon>Magnoliopsida</taxon>
        <taxon>eudicotyledons</taxon>
        <taxon>Gunneridae</taxon>
        <taxon>Pentapetalae</taxon>
        <taxon>rosids</taxon>
        <taxon>fabids</taxon>
        <taxon>Malpighiales</taxon>
        <taxon>Rhizophoraceae</taxon>
        <taxon>Rhizophora</taxon>
    </lineage>
</organism>
<evidence type="ECO:0000313" key="1">
    <source>
        <dbReference type="EMBL" id="MBW88815.1"/>
    </source>
</evidence>
<accession>A0A2P2J5S1</accession>
<name>A0A2P2J5S1_RHIMU</name>
<proteinExistence type="predicted"/>
<protein>
    <submittedName>
        <fullName evidence="1">Uncharacterized protein</fullName>
    </submittedName>
</protein>
<reference evidence="1" key="1">
    <citation type="submission" date="2018-02" db="EMBL/GenBank/DDBJ databases">
        <title>Rhizophora mucronata_Transcriptome.</title>
        <authorList>
            <person name="Meera S.P."/>
            <person name="Sreeshan A."/>
            <person name="Augustine A."/>
        </authorList>
    </citation>
    <scope>NUCLEOTIDE SEQUENCE</scope>
    <source>
        <tissue evidence="1">Leaf</tissue>
    </source>
</reference>
<dbReference type="AlphaFoldDB" id="A0A2P2J5S1"/>
<dbReference type="EMBL" id="GGEC01008332">
    <property type="protein sequence ID" value="MBW88815.1"/>
    <property type="molecule type" value="Transcribed_RNA"/>
</dbReference>